<dbReference type="InterPro" id="IPR050796">
    <property type="entry name" value="SCF_F-box_component"/>
</dbReference>
<dbReference type="Pfam" id="PF07734">
    <property type="entry name" value="FBA_1"/>
    <property type="match status" value="1"/>
</dbReference>
<gene>
    <name evidence="2" type="primary">LOC107764012</name>
</gene>
<sequence>MHKRLVVTSAVDVIAGNADLLYEILLRLPARSLIRFSLVCKFWCSIITSIQFRFSHSRTLAFSNALTPSGIYFYNCLTDPQKVESLPLTDNVTSLPPLEVVDHMAATLGDALKDLHVKDTQVKVTQSCNGLLMCVITCKTGVSNIRRGMVYNPANKGCHLLPTPYDNKYSEVVCYNLIVDPLEPPYYKAVCIKHVDSYSSDVEVSVYVPGSESWRSCCRFSLPYGMRFDSGVFWNGAIHWIGEYSIYFDAKSQEIVRKNMPPRPQGDCTQKIRYVGEWGGHLHLIQVNFSISRDDSADIIWHTICIFHFVSDSRRERRRFSPTANYSGEGDRLQLSA</sequence>
<proteinExistence type="predicted"/>
<dbReference type="RefSeq" id="XP_016438023.1">
    <property type="nucleotide sequence ID" value="XM_016582537.1"/>
</dbReference>
<feature type="domain" description="F-box" evidence="1">
    <location>
        <begin position="16"/>
        <end position="56"/>
    </location>
</feature>
<dbReference type="InterPro" id="IPR036047">
    <property type="entry name" value="F-box-like_dom_sf"/>
</dbReference>
<protein>
    <submittedName>
        <fullName evidence="2">F-box protein At5g07610-like isoform X3</fullName>
    </submittedName>
</protein>
<evidence type="ECO:0000259" key="1">
    <source>
        <dbReference type="SMART" id="SM00256"/>
    </source>
</evidence>
<organism evidence="2">
    <name type="scientific">Nicotiana tabacum</name>
    <name type="common">Common tobacco</name>
    <dbReference type="NCBI Taxonomy" id="4097"/>
    <lineage>
        <taxon>Eukaryota</taxon>
        <taxon>Viridiplantae</taxon>
        <taxon>Streptophyta</taxon>
        <taxon>Embryophyta</taxon>
        <taxon>Tracheophyta</taxon>
        <taxon>Spermatophyta</taxon>
        <taxon>Magnoliopsida</taxon>
        <taxon>eudicotyledons</taxon>
        <taxon>Gunneridae</taxon>
        <taxon>Pentapetalae</taxon>
        <taxon>asterids</taxon>
        <taxon>lamiids</taxon>
        <taxon>Solanales</taxon>
        <taxon>Solanaceae</taxon>
        <taxon>Nicotianoideae</taxon>
        <taxon>Nicotianeae</taxon>
        <taxon>Nicotiana</taxon>
    </lineage>
</organism>
<dbReference type="Pfam" id="PF00646">
    <property type="entry name" value="F-box"/>
    <property type="match status" value="1"/>
</dbReference>
<name>A0A1S3XDZ9_TOBAC</name>
<dbReference type="PANTHER" id="PTHR31672:SF13">
    <property type="entry name" value="F-BOX PROTEIN CPR30-LIKE"/>
    <property type="match status" value="1"/>
</dbReference>
<evidence type="ECO:0000313" key="2">
    <source>
        <dbReference type="RefSeq" id="XP_016438023.1"/>
    </source>
</evidence>
<dbReference type="AlphaFoldDB" id="A0A1S3XDZ9"/>
<dbReference type="CDD" id="cd22157">
    <property type="entry name" value="F-box_AtFBW1-like"/>
    <property type="match status" value="1"/>
</dbReference>
<dbReference type="PANTHER" id="PTHR31672">
    <property type="entry name" value="BNACNNG10540D PROTEIN"/>
    <property type="match status" value="1"/>
</dbReference>
<dbReference type="Gene3D" id="1.20.1280.50">
    <property type="match status" value="1"/>
</dbReference>
<reference evidence="2" key="1">
    <citation type="submission" date="2025-08" db="UniProtKB">
        <authorList>
            <consortium name="RefSeq"/>
        </authorList>
    </citation>
    <scope>IDENTIFICATION</scope>
</reference>
<dbReference type="InterPro" id="IPR001810">
    <property type="entry name" value="F-box_dom"/>
</dbReference>
<accession>A0A1S3XDZ9</accession>
<dbReference type="SUPFAM" id="SSF81383">
    <property type="entry name" value="F-box domain"/>
    <property type="match status" value="1"/>
</dbReference>
<dbReference type="InterPro" id="IPR006527">
    <property type="entry name" value="F-box-assoc_dom_typ1"/>
</dbReference>
<dbReference type="OrthoDB" id="605328at2759"/>
<dbReference type="SMART" id="SM00256">
    <property type="entry name" value="FBOX"/>
    <property type="match status" value="1"/>
</dbReference>